<dbReference type="SMART" id="SM00267">
    <property type="entry name" value="GGDEF"/>
    <property type="match status" value="1"/>
</dbReference>
<keyword evidence="8" id="KW-1185">Reference proteome</keyword>
<keyword evidence="5" id="KW-0812">Transmembrane</keyword>
<dbReference type="Proteomes" id="UP000635983">
    <property type="component" value="Unassembled WGS sequence"/>
</dbReference>
<dbReference type="PROSITE" id="PS50887">
    <property type="entry name" value="GGDEF"/>
    <property type="match status" value="1"/>
</dbReference>
<dbReference type="GO" id="GO:1902201">
    <property type="term" value="P:negative regulation of bacterial-type flagellum-dependent cell motility"/>
    <property type="evidence" value="ECO:0007669"/>
    <property type="project" value="TreeGrafter"/>
</dbReference>
<dbReference type="PANTHER" id="PTHR45138">
    <property type="entry name" value="REGULATORY COMPONENTS OF SENSORY TRANSDUCTION SYSTEM"/>
    <property type="match status" value="1"/>
</dbReference>
<dbReference type="InterPro" id="IPR029787">
    <property type="entry name" value="Nucleotide_cyclase"/>
</dbReference>
<evidence type="ECO:0000256" key="2">
    <source>
        <dbReference type="ARBA" id="ARBA00004533"/>
    </source>
</evidence>
<gene>
    <name evidence="7" type="ORF">GCM10009304_31190</name>
</gene>
<proteinExistence type="predicted"/>
<comment type="catalytic activity">
    <reaction evidence="4">
        <text>2 GTP = 3',3'-c-di-GMP + 2 diphosphate</text>
        <dbReference type="Rhea" id="RHEA:24898"/>
        <dbReference type="ChEBI" id="CHEBI:33019"/>
        <dbReference type="ChEBI" id="CHEBI:37565"/>
        <dbReference type="ChEBI" id="CHEBI:58805"/>
        <dbReference type="EC" id="2.7.7.65"/>
    </reaction>
</comment>
<evidence type="ECO:0000256" key="5">
    <source>
        <dbReference type="SAM" id="Phobius"/>
    </source>
</evidence>
<dbReference type="InterPro" id="IPR043128">
    <property type="entry name" value="Rev_trsase/Diguanyl_cyclase"/>
</dbReference>
<keyword evidence="5" id="KW-1133">Transmembrane helix</keyword>
<dbReference type="GO" id="GO:0043709">
    <property type="term" value="P:cell adhesion involved in single-species biofilm formation"/>
    <property type="evidence" value="ECO:0007669"/>
    <property type="project" value="TreeGrafter"/>
</dbReference>
<feature type="transmembrane region" description="Helical" evidence="5">
    <location>
        <begin position="151"/>
        <end position="173"/>
    </location>
</feature>
<name>A0A917Q033_9PSED</name>
<organism evidence="7 8">
    <name type="scientific">Pseudomonas matsuisoli</name>
    <dbReference type="NCBI Taxonomy" id="1515666"/>
    <lineage>
        <taxon>Bacteria</taxon>
        <taxon>Pseudomonadati</taxon>
        <taxon>Pseudomonadota</taxon>
        <taxon>Gammaproteobacteria</taxon>
        <taxon>Pseudomonadales</taxon>
        <taxon>Pseudomonadaceae</taxon>
        <taxon>Pseudomonas</taxon>
    </lineage>
</organism>
<feature type="domain" description="GGDEF" evidence="6">
    <location>
        <begin position="253"/>
        <end position="383"/>
    </location>
</feature>
<comment type="caution">
    <text evidence="7">The sequence shown here is derived from an EMBL/GenBank/DDBJ whole genome shotgun (WGS) entry which is preliminary data.</text>
</comment>
<reference evidence="7" key="2">
    <citation type="submission" date="2020-09" db="EMBL/GenBank/DDBJ databases">
        <authorList>
            <person name="Sun Q."/>
            <person name="Ohkuma M."/>
        </authorList>
    </citation>
    <scope>NUCLEOTIDE SEQUENCE</scope>
    <source>
        <strain evidence="7">JCM 30078</strain>
    </source>
</reference>
<dbReference type="GO" id="GO:0052621">
    <property type="term" value="F:diguanylate cyclase activity"/>
    <property type="evidence" value="ECO:0007669"/>
    <property type="project" value="UniProtKB-EC"/>
</dbReference>
<dbReference type="EMBL" id="BMPO01000007">
    <property type="protein sequence ID" value="GGK03062.1"/>
    <property type="molecule type" value="Genomic_DNA"/>
</dbReference>
<evidence type="ECO:0000256" key="1">
    <source>
        <dbReference type="ARBA" id="ARBA00001946"/>
    </source>
</evidence>
<dbReference type="SUPFAM" id="SSF55073">
    <property type="entry name" value="Nucleotide cyclase"/>
    <property type="match status" value="1"/>
</dbReference>
<dbReference type="InterPro" id="IPR050469">
    <property type="entry name" value="Diguanylate_Cyclase"/>
</dbReference>
<evidence type="ECO:0000313" key="8">
    <source>
        <dbReference type="Proteomes" id="UP000635983"/>
    </source>
</evidence>
<comment type="subcellular location">
    <subcellularLocation>
        <location evidence="2">Cell inner membrane</location>
    </subcellularLocation>
</comment>
<dbReference type="CDD" id="cd01949">
    <property type="entry name" value="GGDEF"/>
    <property type="match status" value="1"/>
</dbReference>
<comment type="cofactor">
    <cofactor evidence="1">
        <name>Mg(2+)</name>
        <dbReference type="ChEBI" id="CHEBI:18420"/>
    </cofactor>
</comment>
<dbReference type="InterPro" id="IPR000160">
    <property type="entry name" value="GGDEF_dom"/>
</dbReference>
<dbReference type="GO" id="GO:0005886">
    <property type="term" value="C:plasma membrane"/>
    <property type="evidence" value="ECO:0007669"/>
    <property type="project" value="UniProtKB-SubCell"/>
</dbReference>
<feature type="transmembrane region" description="Helical" evidence="5">
    <location>
        <begin position="193"/>
        <end position="214"/>
    </location>
</feature>
<reference evidence="7" key="1">
    <citation type="journal article" date="2014" name="Int. J. Syst. Evol. Microbiol.">
        <title>Complete genome sequence of Corynebacterium casei LMG S-19264T (=DSM 44701T), isolated from a smear-ripened cheese.</title>
        <authorList>
            <consortium name="US DOE Joint Genome Institute (JGI-PGF)"/>
            <person name="Walter F."/>
            <person name="Albersmeier A."/>
            <person name="Kalinowski J."/>
            <person name="Ruckert C."/>
        </authorList>
    </citation>
    <scope>NUCLEOTIDE SEQUENCE</scope>
    <source>
        <strain evidence="7">JCM 30078</strain>
    </source>
</reference>
<feature type="transmembrane region" description="Helical" evidence="5">
    <location>
        <begin position="62"/>
        <end position="83"/>
    </location>
</feature>
<dbReference type="Pfam" id="PF00990">
    <property type="entry name" value="GGDEF"/>
    <property type="match status" value="1"/>
</dbReference>
<evidence type="ECO:0000259" key="6">
    <source>
        <dbReference type="PROSITE" id="PS50887"/>
    </source>
</evidence>
<dbReference type="EC" id="2.7.7.65" evidence="3"/>
<feature type="transmembrane region" description="Helical" evidence="5">
    <location>
        <begin position="95"/>
        <end position="112"/>
    </location>
</feature>
<accession>A0A917Q033</accession>
<dbReference type="PANTHER" id="PTHR45138:SF9">
    <property type="entry name" value="DIGUANYLATE CYCLASE DGCM-RELATED"/>
    <property type="match status" value="1"/>
</dbReference>
<dbReference type="NCBIfam" id="TIGR00254">
    <property type="entry name" value="GGDEF"/>
    <property type="match status" value="1"/>
</dbReference>
<dbReference type="AlphaFoldDB" id="A0A917Q033"/>
<dbReference type="FunFam" id="3.30.70.270:FF:000001">
    <property type="entry name" value="Diguanylate cyclase domain protein"/>
    <property type="match status" value="1"/>
</dbReference>
<protein>
    <recommendedName>
        <fullName evidence="3">diguanylate cyclase</fullName>
        <ecNumber evidence="3">2.7.7.65</ecNumber>
    </recommendedName>
</protein>
<sequence>MLDPRSIIFILSALSLLMSLVLFAMPQSIRDRLGGSRHWSAGMLMLSVAALLYGLRGLAPNWLSVSLANTAALTAVAMIYAGGRAFFDKAPANRQLIFAVGLATLALTYFTYFQDTLAARSVIFSLLSAALLYLFGRDVMRYRPRMAERAVFPYLFTGISVYFDVIVSLLRALNAFWATNDGLADLFAPTPLNVLYFSTHSLLVICISVGFILMSNERLHSLLEYQLSHDPLTNAFARPVVMTLARRELTGRKPVSMLLLDIDHFKTVNDTLGHQIGDEVLKHIVRSLNAVLRPNEPLGRYGGEEFVLLLCDADERQAGIVAERLRRCVEATPYQDDAKPYPMTVSIGCATARPGEDLEQILNRADTALYRAKHAGRNRVEHG</sequence>
<evidence type="ECO:0000256" key="4">
    <source>
        <dbReference type="ARBA" id="ARBA00034247"/>
    </source>
</evidence>
<evidence type="ECO:0000256" key="3">
    <source>
        <dbReference type="ARBA" id="ARBA00012528"/>
    </source>
</evidence>
<dbReference type="RefSeq" id="WP_188984267.1">
    <property type="nucleotide sequence ID" value="NZ_BMPO01000007.1"/>
</dbReference>
<feature type="transmembrane region" description="Helical" evidence="5">
    <location>
        <begin position="6"/>
        <end position="26"/>
    </location>
</feature>
<feature type="transmembrane region" description="Helical" evidence="5">
    <location>
        <begin position="118"/>
        <end position="139"/>
    </location>
</feature>
<keyword evidence="5" id="KW-0472">Membrane</keyword>
<dbReference type="Gene3D" id="3.30.70.270">
    <property type="match status" value="1"/>
</dbReference>
<evidence type="ECO:0000313" key="7">
    <source>
        <dbReference type="EMBL" id="GGK03062.1"/>
    </source>
</evidence>